<dbReference type="AlphaFoldDB" id="A0AA36J2J4"/>
<protein>
    <submittedName>
        <fullName evidence="1">Uncharacterized protein</fullName>
    </submittedName>
</protein>
<accession>A0AA36J2J4</accession>
<dbReference type="Proteomes" id="UP001178507">
    <property type="component" value="Unassembled WGS sequence"/>
</dbReference>
<evidence type="ECO:0000313" key="2">
    <source>
        <dbReference type="Proteomes" id="UP001178507"/>
    </source>
</evidence>
<reference evidence="1" key="1">
    <citation type="submission" date="2023-08" db="EMBL/GenBank/DDBJ databases">
        <authorList>
            <person name="Chen Y."/>
            <person name="Shah S."/>
            <person name="Dougan E. K."/>
            <person name="Thang M."/>
            <person name="Chan C."/>
        </authorList>
    </citation>
    <scope>NUCLEOTIDE SEQUENCE</scope>
</reference>
<gene>
    <name evidence="1" type="ORF">EVOR1521_LOCUS22243</name>
</gene>
<name>A0AA36J2J4_9DINO</name>
<sequence>MLVARPAANRLSDKGWEFPMTRREKMHRVVQLFQVELETKDAELEELRETTSLSSIEDGEQRGRAKALAVRCRARSAAARLREASVPRSQTRRSLAFRL</sequence>
<comment type="caution">
    <text evidence="1">The sequence shown here is derived from an EMBL/GenBank/DDBJ whole genome shotgun (WGS) entry which is preliminary data.</text>
</comment>
<keyword evidence="2" id="KW-1185">Reference proteome</keyword>
<proteinExistence type="predicted"/>
<evidence type="ECO:0000313" key="1">
    <source>
        <dbReference type="EMBL" id="CAJ1398447.1"/>
    </source>
</evidence>
<dbReference type="EMBL" id="CAUJNA010003300">
    <property type="protein sequence ID" value="CAJ1398447.1"/>
    <property type="molecule type" value="Genomic_DNA"/>
</dbReference>
<organism evidence="1 2">
    <name type="scientific">Effrenium voratum</name>
    <dbReference type="NCBI Taxonomy" id="2562239"/>
    <lineage>
        <taxon>Eukaryota</taxon>
        <taxon>Sar</taxon>
        <taxon>Alveolata</taxon>
        <taxon>Dinophyceae</taxon>
        <taxon>Suessiales</taxon>
        <taxon>Symbiodiniaceae</taxon>
        <taxon>Effrenium</taxon>
    </lineage>
</organism>